<sequence length="111" mass="12295">MISNMVEKVPSFRGGGAYWFIYLTTPDTMYILPGEQICDKMTDDAPAIVDTSQQIPMGNAEIEGEIPIELYAQENEYAIENLEDGKACEAEVSAIADQGRRIGKLWPHGLL</sequence>
<proteinExistence type="predicted"/>
<gene>
    <name evidence="1" type="ORF">KSP40_PGU008262</name>
</gene>
<accession>A0ABR2N2I1</accession>
<comment type="caution">
    <text evidence="1">The sequence shown here is derived from an EMBL/GenBank/DDBJ whole genome shotgun (WGS) entry which is preliminary data.</text>
</comment>
<evidence type="ECO:0000313" key="1">
    <source>
        <dbReference type="EMBL" id="KAK8969965.1"/>
    </source>
</evidence>
<dbReference type="Proteomes" id="UP001412067">
    <property type="component" value="Unassembled WGS sequence"/>
</dbReference>
<name>A0ABR2N2I1_9ASPA</name>
<protein>
    <submittedName>
        <fullName evidence="1">Uncharacterized protein</fullName>
    </submittedName>
</protein>
<keyword evidence="2" id="KW-1185">Reference proteome</keyword>
<evidence type="ECO:0000313" key="2">
    <source>
        <dbReference type="Proteomes" id="UP001412067"/>
    </source>
</evidence>
<organism evidence="1 2">
    <name type="scientific">Platanthera guangdongensis</name>
    <dbReference type="NCBI Taxonomy" id="2320717"/>
    <lineage>
        <taxon>Eukaryota</taxon>
        <taxon>Viridiplantae</taxon>
        <taxon>Streptophyta</taxon>
        <taxon>Embryophyta</taxon>
        <taxon>Tracheophyta</taxon>
        <taxon>Spermatophyta</taxon>
        <taxon>Magnoliopsida</taxon>
        <taxon>Liliopsida</taxon>
        <taxon>Asparagales</taxon>
        <taxon>Orchidaceae</taxon>
        <taxon>Orchidoideae</taxon>
        <taxon>Orchideae</taxon>
        <taxon>Orchidinae</taxon>
        <taxon>Platanthera</taxon>
    </lineage>
</organism>
<dbReference type="EMBL" id="JBBWWR010000002">
    <property type="protein sequence ID" value="KAK8969965.1"/>
    <property type="molecule type" value="Genomic_DNA"/>
</dbReference>
<reference evidence="1 2" key="1">
    <citation type="journal article" date="2022" name="Nat. Plants">
        <title>Genomes of leafy and leafless Platanthera orchids illuminate the evolution of mycoheterotrophy.</title>
        <authorList>
            <person name="Li M.H."/>
            <person name="Liu K.W."/>
            <person name="Li Z."/>
            <person name="Lu H.C."/>
            <person name="Ye Q.L."/>
            <person name="Zhang D."/>
            <person name="Wang J.Y."/>
            <person name="Li Y.F."/>
            <person name="Zhong Z.M."/>
            <person name="Liu X."/>
            <person name="Yu X."/>
            <person name="Liu D.K."/>
            <person name="Tu X.D."/>
            <person name="Liu B."/>
            <person name="Hao Y."/>
            <person name="Liao X.Y."/>
            <person name="Jiang Y.T."/>
            <person name="Sun W.H."/>
            <person name="Chen J."/>
            <person name="Chen Y.Q."/>
            <person name="Ai Y."/>
            <person name="Zhai J.W."/>
            <person name="Wu S.S."/>
            <person name="Zhou Z."/>
            <person name="Hsiao Y.Y."/>
            <person name="Wu W.L."/>
            <person name="Chen Y.Y."/>
            <person name="Lin Y.F."/>
            <person name="Hsu J.L."/>
            <person name="Li C.Y."/>
            <person name="Wang Z.W."/>
            <person name="Zhao X."/>
            <person name="Zhong W.Y."/>
            <person name="Ma X.K."/>
            <person name="Ma L."/>
            <person name="Huang J."/>
            <person name="Chen G.Z."/>
            <person name="Huang M.Z."/>
            <person name="Huang L."/>
            <person name="Peng D.H."/>
            <person name="Luo Y.B."/>
            <person name="Zou S.Q."/>
            <person name="Chen S.P."/>
            <person name="Lan S."/>
            <person name="Tsai W.C."/>
            <person name="Van de Peer Y."/>
            <person name="Liu Z.J."/>
        </authorList>
    </citation>
    <scope>NUCLEOTIDE SEQUENCE [LARGE SCALE GENOMIC DNA]</scope>
    <source>
        <strain evidence="1">Lor288</strain>
    </source>
</reference>